<dbReference type="EMBL" id="JASMQC010000020">
    <property type="protein sequence ID" value="KAK1937036.1"/>
    <property type="molecule type" value="Genomic_DNA"/>
</dbReference>
<evidence type="ECO:0000256" key="1">
    <source>
        <dbReference type="SAM" id="Coils"/>
    </source>
</evidence>
<dbReference type="AlphaFoldDB" id="A0AAD9GF35"/>
<feature type="coiled-coil region" evidence="1">
    <location>
        <begin position="141"/>
        <end position="200"/>
    </location>
</feature>
<reference evidence="2" key="1">
    <citation type="submission" date="2023-08" db="EMBL/GenBank/DDBJ databases">
        <title>Reference Genome Resource for the Citrus Pathogen Phytophthora citrophthora.</title>
        <authorList>
            <person name="Moller H."/>
            <person name="Coetzee B."/>
            <person name="Rose L.J."/>
            <person name="Van Niekerk J.M."/>
        </authorList>
    </citation>
    <scope>NUCLEOTIDE SEQUENCE</scope>
    <source>
        <strain evidence="2">STE-U-9442</strain>
    </source>
</reference>
<dbReference type="Proteomes" id="UP001259832">
    <property type="component" value="Unassembled WGS sequence"/>
</dbReference>
<dbReference type="Gene3D" id="2.60.120.40">
    <property type="match status" value="1"/>
</dbReference>
<keyword evidence="1" id="KW-0175">Coiled coil</keyword>
<accession>A0AAD9GF35</accession>
<sequence>MLTCSSSPESATCEELTEFKGTTVFQPSSSAYRYSMTVKGDYLRVWIENCETKEQWCSDNLSLEDYVNFTNAIPNALASDYVEYFHELFTSAENEDNSPITFQRIKDNVYQLELHVEFQVLKKSRVATYTIEMEPLSLERIDVLEAKMRDLQETVQFLQENGGHVGIKRNIELEELQTEVKKLKNDLDTSDDKSWRLEKEVKTLSSEYDKSATLQLTATAKVGDWIGWNKYVNGVIVMNLPGLYQVTVVVNYVSTSTSVPIELMKNSERLMAVYCSSSEGYYSSSTLTCITQMKKNDALGVKCPVSLLGTSYMTLIRLGK</sequence>
<gene>
    <name evidence="2" type="ORF">P3T76_009814</name>
</gene>
<name>A0AAD9GF35_9STRA</name>
<organism evidence="2 3">
    <name type="scientific">Phytophthora citrophthora</name>
    <dbReference type="NCBI Taxonomy" id="4793"/>
    <lineage>
        <taxon>Eukaryota</taxon>
        <taxon>Sar</taxon>
        <taxon>Stramenopiles</taxon>
        <taxon>Oomycota</taxon>
        <taxon>Peronosporomycetes</taxon>
        <taxon>Peronosporales</taxon>
        <taxon>Peronosporaceae</taxon>
        <taxon>Phytophthora</taxon>
    </lineage>
</organism>
<keyword evidence="3" id="KW-1185">Reference proteome</keyword>
<evidence type="ECO:0000313" key="3">
    <source>
        <dbReference type="Proteomes" id="UP001259832"/>
    </source>
</evidence>
<evidence type="ECO:0008006" key="4">
    <source>
        <dbReference type="Google" id="ProtNLM"/>
    </source>
</evidence>
<dbReference type="SUPFAM" id="SSF49842">
    <property type="entry name" value="TNF-like"/>
    <property type="match status" value="1"/>
</dbReference>
<comment type="caution">
    <text evidence="2">The sequence shown here is derived from an EMBL/GenBank/DDBJ whole genome shotgun (WGS) entry which is preliminary data.</text>
</comment>
<protein>
    <recommendedName>
        <fullName evidence="4">C1q domain-containing protein</fullName>
    </recommendedName>
</protein>
<proteinExistence type="predicted"/>
<dbReference type="InterPro" id="IPR008983">
    <property type="entry name" value="Tumour_necrosis_fac-like_dom"/>
</dbReference>
<evidence type="ECO:0000313" key="2">
    <source>
        <dbReference type="EMBL" id="KAK1937036.1"/>
    </source>
</evidence>